<proteinExistence type="predicted"/>
<reference evidence="2" key="1">
    <citation type="submission" date="2022-11" db="UniProtKB">
        <authorList>
            <consortium name="WormBaseParasite"/>
        </authorList>
    </citation>
    <scope>IDENTIFICATION</scope>
</reference>
<sequence>MPHTNVPLAKRIQLSSKSDTSDLFPEDSPTMNVAVGSAMSPSNLFSGPNSLDTSNIVGTPAFITTLMMKYIKFSDEQRQAEEKQDSFWQSTFSPDNTISPICNNNGENSLLSSISEGANVRPSGLSCSTPKILSTKTGNFIESGGSNDDLEMNDDDECLLNNLPTSVDDLQDKEQQIKLERQINSPLRSHRQSPNGFEAGRISALSSGSHGMNGIQFTASVHAEEELDADDMEVAMINESFEEQQRQYKLYGEELKSVFYSAPVEVSVDLPSYPQPIAVPDNDEPLYNDEAIYRWREESSPQMQIGSDFLVDDAINNSLPNVGETERKLSFPPRSVGGDSSQMSSSCARQILLADDDASATAISSAKFVLGSLDSPYKTPSDIDEVPMIIDTKKEMVDSNYSSEDEELAQAWEGIERFGVSVDGIRYYIPRNVSPPITTIPENLVEPPKNIKALGHVIEIFEVDGELDSEPVLQYFKSIGMKNFYQRDIDIQRAFLVFATVDEAKFAVENNKTDVQMRLLEESPQFVKMKALKMHSELVPCSFEESVIKPTFSSVHPHVLESVAGV</sequence>
<evidence type="ECO:0000313" key="2">
    <source>
        <dbReference type="WBParaSite" id="JU765_v2.g10225.t1"/>
    </source>
</evidence>
<evidence type="ECO:0000313" key="1">
    <source>
        <dbReference type="Proteomes" id="UP000887576"/>
    </source>
</evidence>
<accession>A0AC34PUZ9</accession>
<protein>
    <submittedName>
        <fullName evidence="2">Uncharacterized protein</fullName>
    </submittedName>
</protein>
<dbReference type="WBParaSite" id="JU765_v2.g10225.t1">
    <property type="protein sequence ID" value="JU765_v2.g10225.t1"/>
    <property type="gene ID" value="JU765_v2.g10225"/>
</dbReference>
<organism evidence="1 2">
    <name type="scientific">Panagrolaimus sp. JU765</name>
    <dbReference type="NCBI Taxonomy" id="591449"/>
    <lineage>
        <taxon>Eukaryota</taxon>
        <taxon>Metazoa</taxon>
        <taxon>Ecdysozoa</taxon>
        <taxon>Nematoda</taxon>
        <taxon>Chromadorea</taxon>
        <taxon>Rhabditida</taxon>
        <taxon>Tylenchina</taxon>
        <taxon>Panagrolaimomorpha</taxon>
        <taxon>Panagrolaimoidea</taxon>
        <taxon>Panagrolaimidae</taxon>
        <taxon>Panagrolaimus</taxon>
    </lineage>
</organism>
<name>A0AC34PUZ9_9BILA</name>
<dbReference type="Proteomes" id="UP000887576">
    <property type="component" value="Unplaced"/>
</dbReference>